<reference evidence="2" key="1">
    <citation type="submission" date="2017-02" db="EMBL/GenBank/DDBJ databases">
        <authorList>
            <person name="Dridi B."/>
        </authorList>
    </citation>
    <scope>NUCLEOTIDE SEQUENCE [LARGE SCALE GENOMIC DNA]</scope>
    <source>
        <strain evidence="2">EB411</strain>
    </source>
</reference>
<dbReference type="EMBL" id="FUKR01000050">
    <property type="protein sequence ID" value="SJN34006.1"/>
    <property type="molecule type" value="Genomic_DNA"/>
</dbReference>
<proteinExistence type="predicted"/>
<sequence>MSETLALLERAHAHLTELRDATSRNGWQGIGYFQHWGGQNQNGDYAESILFDQRGEPLVYGLPDAHGDLIVALHRTIDAQLAILAADIELGRGVESLFEMELVTYSSTALARAVLGEEA</sequence>
<organism evidence="1 2">
    <name type="scientific">Mycetocola reblochoni REB411</name>
    <dbReference type="NCBI Taxonomy" id="1255698"/>
    <lineage>
        <taxon>Bacteria</taxon>
        <taxon>Bacillati</taxon>
        <taxon>Actinomycetota</taxon>
        <taxon>Actinomycetes</taxon>
        <taxon>Micrococcales</taxon>
        <taxon>Microbacteriaceae</taxon>
        <taxon>Mycetocola</taxon>
    </lineage>
</organism>
<name>A0A1R4JPS6_9MICO</name>
<dbReference type="RefSeq" id="WP_087137280.1">
    <property type="nucleotide sequence ID" value="NZ_FUKR01000050.1"/>
</dbReference>
<accession>A0A1R4JPS6</accession>
<evidence type="ECO:0000313" key="1">
    <source>
        <dbReference type="EMBL" id="SJN34006.1"/>
    </source>
</evidence>
<protein>
    <submittedName>
        <fullName evidence="1">Phage protein</fullName>
    </submittedName>
</protein>
<dbReference type="AlphaFoldDB" id="A0A1R4JPS6"/>
<dbReference type="OrthoDB" id="5126302at2"/>
<gene>
    <name evidence="1" type="ORF">FM119_08705</name>
</gene>
<dbReference type="Proteomes" id="UP000196778">
    <property type="component" value="Unassembled WGS sequence"/>
</dbReference>
<evidence type="ECO:0000313" key="2">
    <source>
        <dbReference type="Proteomes" id="UP000196778"/>
    </source>
</evidence>
<keyword evidence="2" id="KW-1185">Reference proteome</keyword>